<dbReference type="InterPro" id="IPR027304">
    <property type="entry name" value="Trigger_fact/SurA_dom_sf"/>
</dbReference>
<dbReference type="GO" id="GO:0043022">
    <property type="term" value="F:ribosome binding"/>
    <property type="evidence" value="ECO:0007669"/>
    <property type="project" value="TreeGrafter"/>
</dbReference>
<keyword evidence="7 12" id="KW-0143">Chaperone</keyword>
<dbReference type="AlphaFoldDB" id="A0A212QI39"/>
<dbReference type="PIRSF" id="PIRSF003095">
    <property type="entry name" value="Trigger_factor"/>
    <property type="match status" value="1"/>
</dbReference>
<evidence type="ECO:0000313" key="17">
    <source>
        <dbReference type="Proteomes" id="UP000198418"/>
    </source>
</evidence>
<reference evidence="17" key="1">
    <citation type="submission" date="2017-06" db="EMBL/GenBank/DDBJ databases">
        <authorList>
            <person name="Varghese N."/>
            <person name="Submissions S."/>
        </authorList>
    </citation>
    <scope>NUCLEOTIDE SEQUENCE [LARGE SCALE GENOMIC DNA]</scope>
    <source>
        <strain evidence="17">DSM 137</strain>
    </source>
</reference>
<sequence length="451" mass="49710">MQATETLSQGLKREYQVVLPAGELAEKLDAQIASMKDKVQIKGFRPGKVPVGHLKRVYGKSIMGDVVQEAVNAAQQKILDDNKLRLAGAPKFNFPEDRGEMEKVLEANGDLTFSVAFEILPTIEVGTFDDVEIESLVAEVPESDIEDSIKRLVERNRPYNAREEGAGAEKDDKLTIDFVGKIGDEAFEGGTAQGVDLVLGSGQFIPGFEDQLVGAKVGDDVKVTVTFPADYSAENLAGKEAVFDVKVTAVAAPGEQAVDDEFAKGFGFESAEKLREGVADRIKGDYAKASRDKLKRALLDALDKKYSFDLPQELVEQEFQGIWNQAMAQQRSTGKTFEDEGTTEEAQRADYRRIAERRVRLGLVVAEVGDSAGVQVTEDEVTRGIVEQARAFPGQEKMLWDYYQKNPQALAQIRAPIFEDKVIDHILAKAKVTEKTVSKEELFKPLDDEQA</sequence>
<evidence type="ECO:0000313" key="16">
    <source>
        <dbReference type="EMBL" id="SNB59079.1"/>
    </source>
</evidence>
<dbReference type="Gene3D" id="1.10.3120.10">
    <property type="entry name" value="Trigger factor, C-terminal domain"/>
    <property type="match status" value="1"/>
</dbReference>
<dbReference type="PROSITE" id="PS50059">
    <property type="entry name" value="FKBP_PPIASE"/>
    <property type="match status" value="1"/>
</dbReference>
<dbReference type="Pfam" id="PF05698">
    <property type="entry name" value="Trigger_C"/>
    <property type="match status" value="1"/>
</dbReference>
<evidence type="ECO:0000256" key="9">
    <source>
        <dbReference type="ARBA" id="ARBA00023306"/>
    </source>
</evidence>
<dbReference type="GO" id="GO:0051083">
    <property type="term" value="P:'de novo' cotranslational protein folding"/>
    <property type="evidence" value="ECO:0007669"/>
    <property type="project" value="TreeGrafter"/>
</dbReference>
<dbReference type="GO" id="GO:0051301">
    <property type="term" value="P:cell division"/>
    <property type="evidence" value="ECO:0007669"/>
    <property type="project" value="UniProtKB-KW"/>
</dbReference>
<dbReference type="Proteomes" id="UP000198418">
    <property type="component" value="Unassembled WGS sequence"/>
</dbReference>
<evidence type="ECO:0000256" key="2">
    <source>
        <dbReference type="ARBA" id="ARBA00005464"/>
    </source>
</evidence>
<dbReference type="SUPFAM" id="SSF102735">
    <property type="entry name" value="Trigger factor ribosome-binding domain"/>
    <property type="match status" value="1"/>
</dbReference>
<dbReference type="InterPro" id="IPR008881">
    <property type="entry name" value="Trigger_fac_ribosome-bd_bac"/>
</dbReference>
<dbReference type="PANTHER" id="PTHR30560">
    <property type="entry name" value="TRIGGER FACTOR CHAPERONE AND PEPTIDYL-PROLYL CIS/TRANS ISOMERASE"/>
    <property type="match status" value="1"/>
</dbReference>
<comment type="catalytic activity">
    <reaction evidence="1 12 13">
        <text>[protein]-peptidylproline (omega=180) = [protein]-peptidylproline (omega=0)</text>
        <dbReference type="Rhea" id="RHEA:16237"/>
        <dbReference type="Rhea" id="RHEA-COMP:10747"/>
        <dbReference type="Rhea" id="RHEA-COMP:10748"/>
        <dbReference type="ChEBI" id="CHEBI:83833"/>
        <dbReference type="ChEBI" id="CHEBI:83834"/>
        <dbReference type="EC" id="5.2.1.8"/>
    </reaction>
</comment>
<dbReference type="SUPFAM" id="SSF54534">
    <property type="entry name" value="FKBP-like"/>
    <property type="match status" value="1"/>
</dbReference>
<gene>
    <name evidence="12" type="primary">tig</name>
    <name evidence="16" type="ORF">SAMN06265338_101591</name>
</gene>
<dbReference type="InterPro" id="IPR036611">
    <property type="entry name" value="Trigger_fac_ribosome-bd_sf"/>
</dbReference>
<dbReference type="Gene3D" id="3.30.70.1050">
    <property type="entry name" value="Trigger factor ribosome-binding domain"/>
    <property type="match status" value="1"/>
</dbReference>
<evidence type="ECO:0000256" key="5">
    <source>
        <dbReference type="ARBA" id="ARBA00022618"/>
    </source>
</evidence>
<keyword evidence="5 12" id="KW-0132">Cell division</keyword>
<keyword evidence="9 12" id="KW-0131">Cell cycle</keyword>
<dbReference type="GO" id="GO:0044183">
    <property type="term" value="F:protein folding chaperone"/>
    <property type="evidence" value="ECO:0007669"/>
    <property type="project" value="TreeGrafter"/>
</dbReference>
<evidence type="ECO:0000256" key="3">
    <source>
        <dbReference type="ARBA" id="ARBA00013194"/>
    </source>
</evidence>
<comment type="similarity">
    <text evidence="2 12 14">Belongs to the FKBP-type PPIase family. Tig subfamily.</text>
</comment>
<dbReference type="InterPro" id="IPR046357">
    <property type="entry name" value="PPIase_dom_sf"/>
</dbReference>
<dbReference type="EMBL" id="FYDG01000001">
    <property type="protein sequence ID" value="SNB59079.1"/>
    <property type="molecule type" value="Genomic_DNA"/>
</dbReference>
<name>A0A212QI39_RHOAC</name>
<dbReference type="GO" id="GO:0003755">
    <property type="term" value="F:peptidyl-prolyl cis-trans isomerase activity"/>
    <property type="evidence" value="ECO:0007669"/>
    <property type="project" value="UniProtKB-UniRule"/>
</dbReference>
<keyword evidence="6 12" id="KW-0697">Rotamase</keyword>
<feature type="domain" description="PPIase FKBP-type" evidence="15">
    <location>
        <begin position="171"/>
        <end position="253"/>
    </location>
</feature>
<evidence type="ECO:0000259" key="15">
    <source>
        <dbReference type="PROSITE" id="PS50059"/>
    </source>
</evidence>
<evidence type="ECO:0000256" key="6">
    <source>
        <dbReference type="ARBA" id="ARBA00023110"/>
    </source>
</evidence>
<dbReference type="PANTHER" id="PTHR30560:SF3">
    <property type="entry name" value="TRIGGER FACTOR-LIKE PROTEIN TIG, CHLOROPLASTIC"/>
    <property type="match status" value="1"/>
</dbReference>
<dbReference type="Pfam" id="PF05697">
    <property type="entry name" value="Trigger_N"/>
    <property type="match status" value="1"/>
</dbReference>
<dbReference type="GO" id="GO:0005737">
    <property type="term" value="C:cytoplasm"/>
    <property type="evidence" value="ECO:0007669"/>
    <property type="project" value="UniProtKB-SubCell"/>
</dbReference>
<evidence type="ECO:0000256" key="13">
    <source>
        <dbReference type="PROSITE-ProRule" id="PRU00277"/>
    </source>
</evidence>
<dbReference type="RefSeq" id="WP_088519045.1">
    <property type="nucleotide sequence ID" value="NZ_FYDG01000001.1"/>
</dbReference>
<evidence type="ECO:0000256" key="7">
    <source>
        <dbReference type="ARBA" id="ARBA00023186"/>
    </source>
</evidence>
<dbReference type="GO" id="GO:0043335">
    <property type="term" value="P:protein unfolding"/>
    <property type="evidence" value="ECO:0007669"/>
    <property type="project" value="TreeGrafter"/>
</dbReference>
<evidence type="ECO:0000256" key="4">
    <source>
        <dbReference type="ARBA" id="ARBA00016902"/>
    </source>
</evidence>
<comment type="domain">
    <text evidence="12">Consists of 3 domains; the N-terminus binds the ribosome, the middle domain has PPIase activity, while the C-terminus has intrinsic chaperone activity on its own.</text>
</comment>
<keyword evidence="17" id="KW-1185">Reference proteome</keyword>
<dbReference type="OrthoDB" id="9767721at2"/>
<dbReference type="Gene3D" id="3.10.50.40">
    <property type="match status" value="1"/>
</dbReference>
<accession>A0A212QI39</accession>
<dbReference type="GO" id="GO:0015031">
    <property type="term" value="P:protein transport"/>
    <property type="evidence" value="ECO:0007669"/>
    <property type="project" value="UniProtKB-UniRule"/>
</dbReference>
<protein>
    <recommendedName>
        <fullName evidence="4 12">Trigger factor</fullName>
        <shortName evidence="12">TF</shortName>
        <ecNumber evidence="3 12">5.2.1.8</ecNumber>
    </recommendedName>
    <alternativeName>
        <fullName evidence="11 12">PPIase</fullName>
    </alternativeName>
</protein>
<comment type="function">
    <text evidence="10 12">Involved in protein export. Acts as a chaperone by maintaining the newly synthesized protein in an open conformation. Functions as a peptidyl-prolyl cis-trans isomerase.</text>
</comment>
<dbReference type="InterPro" id="IPR001179">
    <property type="entry name" value="PPIase_FKBP_dom"/>
</dbReference>
<proteinExistence type="inferred from homology"/>
<evidence type="ECO:0000256" key="8">
    <source>
        <dbReference type="ARBA" id="ARBA00023235"/>
    </source>
</evidence>
<dbReference type="InterPro" id="IPR008880">
    <property type="entry name" value="Trigger_fac_C"/>
</dbReference>
<dbReference type="Pfam" id="PF00254">
    <property type="entry name" value="FKBP_C"/>
    <property type="match status" value="1"/>
</dbReference>
<dbReference type="HAMAP" id="MF_00303">
    <property type="entry name" value="Trigger_factor_Tig"/>
    <property type="match status" value="1"/>
</dbReference>
<dbReference type="InterPro" id="IPR005215">
    <property type="entry name" value="Trig_fac"/>
</dbReference>
<dbReference type="NCBIfam" id="TIGR00115">
    <property type="entry name" value="tig"/>
    <property type="match status" value="1"/>
</dbReference>
<evidence type="ECO:0000256" key="11">
    <source>
        <dbReference type="ARBA" id="ARBA00029986"/>
    </source>
</evidence>
<keyword evidence="8 12" id="KW-0413">Isomerase</keyword>
<evidence type="ECO:0000256" key="12">
    <source>
        <dbReference type="HAMAP-Rule" id="MF_00303"/>
    </source>
</evidence>
<dbReference type="FunFam" id="3.10.50.40:FF:000001">
    <property type="entry name" value="Trigger factor"/>
    <property type="match status" value="1"/>
</dbReference>
<dbReference type="EC" id="5.2.1.8" evidence="3 12"/>
<keyword evidence="12" id="KW-0963">Cytoplasm</keyword>
<comment type="subcellular location">
    <subcellularLocation>
        <location evidence="12">Cytoplasm</location>
    </subcellularLocation>
    <text evidence="12">About half TF is bound to the ribosome near the polypeptide exit tunnel while the other half is free in the cytoplasm.</text>
</comment>
<evidence type="ECO:0000256" key="10">
    <source>
        <dbReference type="ARBA" id="ARBA00024849"/>
    </source>
</evidence>
<organism evidence="16 17">
    <name type="scientific">Rhodoblastus acidophilus</name>
    <name type="common">Rhodopseudomonas acidophila</name>
    <dbReference type="NCBI Taxonomy" id="1074"/>
    <lineage>
        <taxon>Bacteria</taxon>
        <taxon>Pseudomonadati</taxon>
        <taxon>Pseudomonadota</taxon>
        <taxon>Alphaproteobacteria</taxon>
        <taxon>Hyphomicrobiales</taxon>
        <taxon>Rhodoblastaceae</taxon>
        <taxon>Rhodoblastus</taxon>
    </lineage>
</organism>
<evidence type="ECO:0000256" key="14">
    <source>
        <dbReference type="RuleBase" id="RU003914"/>
    </source>
</evidence>
<evidence type="ECO:0000256" key="1">
    <source>
        <dbReference type="ARBA" id="ARBA00000971"/>
    </source>
</evidence>
<dbReference type="InterPro" id="IPR037041">
    <property type="entry name" value="Trigger_fac_C_sf"/>
</dbReference>
<dbReference type="SUPFAM" id="SSF109998">
    <property type="entry name" value="Triger factor/SurA peptide-binding domain-like"/>
    <property type="match status" value="1"/>
</dbReference>